<dbReference type="SMART" id="SM00487">
    <property type="entry name" value="DEXDc"/>
    <property type="match status" value="1"/>
</dbReference>
<dbReference type="InterPro" id="IPR014001">
    <property type="entry name" value="Helicase_ATP-bd"/>
</dbReference>
<dbReference type="Pfam" id="PF04434">
    <property type="entry name" value="SWIM"/>
    <property type="match status" value="1"/>
</dbReference>
<evidence type="ECO:0000256" key="2">
    <source>
        <dbReference type="PROSITE-ProRule" id="PRU00325"/>
    </source>
</evidence>
<evidence type="ECO:0000259" key="5">
    <source>
        <dbReference type="PROSITE" id="PS51194"/>
    </source>
</evidence>
<feature type="domain" description="Helicase ATP-binding" evidence="4">
    <location>
        <begin position="636"/>
        <end position="799"/>
    </location>
</feature>
<feature type="domain" description="Helicase C-terminal" evidence="5">
    <location>
        <begin position="909"/>
        <end position="1066"/>
    </location>
</feature>
<dbReference type="InterPro" id="IPR027417">
    <property type="entry name" value="P-loop_NTPase"/>
</dbReference>
<evidence type="ECO:0000259" key="4">
    <source>
        <dbReference type="PROSITE" id="PS51192"/>
    </source>
</evidence>
<dbReference type="InterPro" id="IPR038718">
    <property type="entry name" value="SNF2-like_sf"/>
</dbReference>
<dbReference type="Gene3D" id="3.40.50.300">
    <property type="entry name" value="P-loop containing nucleotide triphosphate hydrolases"/>
    <property type="match status" value="1"/>
</dbReference>
<keyword evidence="2" id="KW-0479">Metal-binding</keyword>
<dbReference type="CDD" id="cd18012">
    <property type="entry name" value="DEXQc_arch_SWI2_SNF2"/>
    <property type="match status" value="1"/>
</dbReference>
<sequence>MSLILKEAVIKQLCGRFAYESGEALYQDGSVTFMVYDAKEHRYEANVHHLVPQHVTVARNAQRAIVATCTCPAFYPDDLYCEHIAAVLVYIEQVQNGEQTMPIQTNDASFDPGLAGDILSLFAAKPARSSRTWHLFDARAPLTMEFILKPQLGADHRMLLAIELRAGLKRTYTVQPIRSFLHGIERGETFALSKSLRYDPEQHRFLREHDAILQQLIRIHRNETMLAAPMRKPGSDRLLLIPPSSWGDLLPLLEQATSVKLDTNELAGSDTSFYVEDERPPLYFELDELEDQSGYSLLVHGLETVTVLEAYGLVLAQGKLLRVSTDSCARLAAMKQLLQTADHSRIFISAEHIQLYLEKVVPGLAQLGSVRIADAIAARLMQPPLQARLYLDRVRDRLLAGLEFQYGDIVLNPLEPTVAASQADRILMRNTDLEEQILELMDSSFVIKTESGFFLDDEEAEYHFMYHILPQLEKLLHVYATSAVKSRLFTVLAPPKVIVNIDEKTDWLAVTFDIEGIPESEIRSLLQALHEKRKYHKLSNGALMPLERAEFQEIIRFINETGIRLSELKGNHLQLPLSRALPLAGTDYQGHAITLGKSLRRMLEHVRNPDHLDFPVPDSLSDVLRDYQLYGYQWLKMLAFYRFGGILADDMGLGKTLQSIAFLVSMQDEIRQHKRPALIVAPSSLLYNWQHELLKFAPQLRVVIADGSRQERVRVLKGSSQMDVLITSYPLLRRDLDLYVQPTFHTLILDEAQVFKNHVTQTAQAVKSIQATYRFALTGTPIENRLEELWSIFDAVFPGLLPERQAFGELSREAIAKRVRPFVLRRLKTDVLKELPEKIESLHPSELLPEQKRLYAAYLAKLQKEAMKHLIDNDFQQNRIKILAGLTRLRQLCCHPALFVEGYQGGSGKLDQLLEIIEECRSAGKRALIFSQFTEMLGLIRRELGERGVPLFYLDGQTPAAERVELCDRFNRGERDMFLLSLKAGGTGLNLTGADTVILYDLWWNPAVEQQAADRAHRIGQKNVVQVIRLVAQGTIEDTMYELQKKKRNLIDDVIQSGQEALATLTEQDIREILSIG</sequence>
<dbReference type="InterPro" id="IPR000330">
    <property type="entry name" value="SNF2_N"/>
</dbReference>
<dbReference type="PANTHER" id="PTHR10799">
    <property type="entry name" value="SNF2/RAD54 HELICASE FAMILY"/>
    <property type="match status" value="1"/>
</dbReference>
<keyword evidence="2" id="KW-0863">Zinc-finger</keyword>
<gene>
    <name evidence="6" type="ORF">ACFPOG_26470</name>
</gene>
<organism evidence="6 7">
    <name type="scientific">Paenibacillus aestuarii</name>
    <dbReference type="NCBI Taxonomy" id="516965"/>
    <lineage>
        <taxon>Bacteria</taxon>
        <taxon>Bacillati</taxon>
        <taxon>Bacillota</taxon>
        <taxon>Bacilli</taxon>
        <taxon>Bacillales</taxon>
        <taxon>Paenibacillaceae</taxon>
        <taxon>Paenibacillus</taxon>
    </lineage>
</organism>
<dbReference type="Gene3D" id="3.40.50.10810">
    <property type="entry name" value="Tandem AAA-ATPase domain"/>
    <property type="match status" value="1"/>
</dbReference>
<evidence type="ECO:0000313" key="6">
    <source>
        <dbReference type="EMBL" id="MFC5451750.1"/>
    </source>
</evidence>
<dbReference type="PROSITE" id="PS51194">
    <property type="entry name" value="HELICASE_CTER"/>
    <property type="match status" value="1"/>
</dbReference>
<dbReference type="Pfam" id="PF00271">
    <property type="entry name" value="Helicase_C"/>
    <property type="match status" value="1"/>
</dbReference>
<proteinExistence type="predicted"/>
<name>A0ABW0KEC7_9BACL</name>
<dbReference type="InterPro" id="IPR007527">
    <property type="entry name" value="Znf_SWIM"/>
</dbReference>
<dbReference type="RefSeq" id="WP_270880042.1">
    <property type="nucleotide sequence ID" value="NZ_JAQFVF010000027.1"/>
</dbReference>
<dbReference type="SMART" id="SM00490">
    <property type="entry name" value="HELICc"/>
    <property type="match status" value="1"/>
</dbReference>
<evidence type="ECO:0000259" key="3">
    <source>
        <dbReference type="PROSITE" id="PS50966"/>
    </source>
</evidence>
<dbReference type="Pfam" id="PF00176">
    <property type="entry name" value="SNF2-rel_dom"/>
    <property type="match status" value="1"/>
</dbReference>
<accession>A0ABW0KEC7</accession>
<dbReference type="SUPFAM" id="SSF52540">
    <property type="entry name" value="P-loop containing nucleoside triphosphate hydrolases"/>
    <property type="match status" value="2"/>
</dbReference>
<dbReference type="InterPro" id="IPR013663">
    <property type="entry name" value="Helicase_SWF/SNF/SWI_bac"/>
</dbReference>
<keyword evidence="2" id="KW-0862">Zinc</keyword>
<comment type="caution">
    <text evidence="6">The sequence shown here is derived from an EMBL/GenBank/DDBJ whole genome shotgun (WGS) entry which is preliminary data.</text>
</comment>
<evidence type="ECO:0000313" key="7">
    <source>
        <dbReference type="Proteomes" id="UP001596044"/>
    </source>
</evidence>
<dbReference type="PROSITE" id="PS51192">
    <property type="entry name" value="HELICASE_ATP_BIND_1"/>
    <property type="match status" value="1"/>
</dbReference>
<keyword evidence="7" id="KW-1185">Reference proteome</keyword>
<feature type="domain" description="SWIM-type" evidence="3">
    <location>
        <begin position="55"/>
        <end position="92"/>
    </location>
</feature>
<dbReference type="InterPro" id="IPR049730">
    <property type="entry name" value="SNF2/RAD54-like_C"/>
</dbReference>
<dbReference type="EMBL" id="JBHSMJ010000040">
    <property type="protein sequence ID" value="MFC5451750.1"/>
    <property type="molecule type" value="Genomic_DNA"/>
</dbReference>
<reference evidence="7" key="1">
    <citation type="journal article" date="2019" name="Int. J. Syst. Evol. Microbiol.">
        <title>The Global Catalogue of Microorganisms (GCM) 10K type strain sequencing project: providing services to taxonomists for standard genome sequencing and annotation.</title>
        <authorList>
            <consortium name="The Broad Institute Genomics Platform"/>
            <consortium name="The Broad Institute Genome Sequencing Center for Infectious Disease"/>
            <person name="Wu L."/>
            <person name="Ma J."/>
        </authorList>
    </citation>
    <scope>NUCLEOTIDE SEQUENCE [LARGE SCALE GENOMIC DNA]</scope>
    <source>
        <strain evidence="7">KACC 11904</strain>
    </source>
</reference>
<keyword evidence="1" id="KW-0378">Hydrolase</keyword>
<dbReference type="CDD" id="cd18793">
    <property type="entry name" value="SF2_C_SNF"/>
    <property type="match status" value="1"/>
</dbReference>
<dbReference type="Pfam" id="PF08455">
    <property type="entry name" value="SNF2_assoc"/>
    <property type="match status" value="1"/>
</dbReference>
<dbReference type="PROSITE" id="PS50966">
    <property type="entry name" value="ZF_SWIM"/>
    <property type="match status" value="1"/>
</dbReference>
<dbReference type="InterPro" id="IPR001650">
    <property type="entry name" value="Helicase_C-like"/>
</dbReference>
<evidence type="ECO:0000256" key="1">
    <source>
        <dbReference type="ARBA" id="ARBA00022801"/>
    </source>
</evidence>
<dbReference type="Proteomes" id="UP001596044">
    <property type="component" value="Unassembled WGS sequence"/>
</dbReference>
<protein>
    <submittedName>
        <fullName evidence="6">SNF2 helicase associated domain-containing protein</fullName>
    </submittedName>
</protein>